<dbReference type="EMBL" id="JAEDXU010000004">
    <property type="protein sequence ID" value="MBP1046419.1"/>
    <property type="molecule type" value="Genomic_DNA"/>
</dbReference>
<protein>
    <submittedName>
        <fullName evidence="1">Uncharacterized protein</fullName>
    </submittedName>
</protein>
<evidence type="ECO:0000313" key="2">
    <source>
        <dbReference type="Proteomes" id="UP000673375"/>
    </source>
</evidence>
<dbReference type="RefSeq" id="WP_209557240.1">
    <property type="nucleotide sequence ID" value="NZ_JAEDXU010000004.1"/>
</dbReference>
<reference evidence="1 2" key="1">
    <citation type="submission" date="2020-12" db="EMBL/GenBank/DDBJ databases">
        <title>Vagococcus allomyrinae sp. nov. and Enterococcus lavae sp. nov., isolated from the larvae of Allomyrina dichotoma.</title>
        <authorList>
            <person name="Lee S.D."/>
        </authorList>
    </citation>
    <scope>NUCLEOTIDE SEQUENCE [LARGE SCALE GENOMIC DNA]</scope>
    <source>
        <strain evidence="1 2">BWM-S5</strain>
    </source>
</reference>
<name>A0ABS4CKV2_9ENTE</name>
<sequence>MTEQEEEARKTPIFKEDRLIGYCSTVILSMSNEGLDSNYRYIIKDFEAAAEEVEG</sequence>
<gene>
    <name evidence="1" type="ORF">I6N96_08990</name>
</gene>
<accession>A0ABS4CKV2</accession>
<evidence type="ECO:0000313" key="1">
    <source>
        <dbReference type="EMBL" id="MBP1046419.1"/>
    </source>
</evidence>
<proteinExistence type="predicted"/>
<dbReference type="Proteomes" id="UP000673375">
    <property type="component" value="Unassembled WGS sequence"/>
</dbReference>
<organism evidence="1 2">
    <name type="scientific">Enterococcus larvae</name>
    <dbReference type="NCBI Taxonomy" id="2794352"/>
    <lineage>
        <taxon>Bacteria</taxon>
        <taxon>Bacillati</taxon>
        <taxon>Bacillota</taxon>
        <taxon>Bacilli</taxon>
        <taxon>Lactobacillales</taxon>
        <taxon>Enterococcaceae</taxon>
        <taxon>Enterococcus</taxon>
    </lineage>
</organism>
<comment type="caution">
    <text evidence="1">The sequence shown here is derived from an EMBL/GenBank/DDBJ whole genome shotgun (WGS) entry which is preliminary data.</text>
</comment>
<keyword evidence="2" id="KW-1185">Reference proteome</keyword>